<gene>
    <name evidence="2" type="ORF">JYK14_21930</name>
</gene>
<organism evidence="2 3">
    <name type="scientific">Siccirubricoccus soli</name>
    <dbReference type="NCBI Taxonomy" id="2899147"/>
    <lineage>
        <taxon>Bacteria</taxon>
        <taxon>Pseudomonadati</taxon>
        <taxon>Pseudomonadota</taxon>
        <taxon>Alphaproteobacteria</taxon>
        <taxon>Acetobacterales</taxon>
        <taxon>Roseomonadaceae</taxon>
        <taxon>Siccirubricoccus</taxon>
    </lineage>
</organism>
<evidence type="ECO:0008006" key="4">
    <source>
        <dbReference type="Google" id="ProtNLM"/>
    </source>
</evidence>
<dbReference type="EMBL" id="JAFIRR010000152">
    <property type="protein sequence ID" value="MCO6418797.1"/>
    <property type="molecule type" value="Genomic_DNA"/>
</dbReference>
<dbReference type="RefSeq" id="WP_252955425.1">
    <property type="nucleotide sequence ID" value="NZ_JAFIRR010000152.1"/>
</dbReference>
<feature type="signal peptide" evidence="1">
    <location>
        <begin position="1"/>
        <end position="27"/>
    </location>
</feature>
<sequence>MTTRKAWLLGAAFLGLGVLTLPQPAAARHWHGGPHVGVGFYVGPPAYWGPRWYPPPVAYYVPPPIYYAPPPVIYTPAPGTTWPGGQPYIPGYVPITPASPPPAVTPPIAAPARPTR</sequence>
<reference evidence="2 3" key="1">
    <citation type="submission" date="2021-12" db="EMBL/GenBank/DDBJ databases">
        <title>Siccirubricoccus leaddurans sp. nov., a high concentration Zn2+ tolerance bacterium.</title>
        <authorList>
            <person name="Cao Y."/>
        </authorList>
    </citation>
    <scope>NUCLEOTIDE SEQUENCE [LARGE SCALE GENOMIC DNA]</scope>
    <source>
        <strain evidence="2 3">KC 17139</strain>
    </source>
</reference>
<protein>
    <recommendedName>
        <fullName evidence="4">Sulfur globule protein CV3</fullName>
    </recommendedName>
</protein>
<evidence type="ECO:0000313" key="2">
    <source>
        <dbReference type="EMBL" id="MCO6418797.1"/>
    </source>
</evidence>
<evidence type="ECO:0000313" key="3">
    <source>
        <dbReference type="Proteomes" id="UP001523392"/>
    </source>
</evidence>
<keyword evidence="1" id="KW-0732">Signal</keyword>
<comment type="caution">
    <text evidence="2">The sequence shown here is derived from an EMBL/GenBank/DDBJ whole genome shotgun (WGS) entry which is preliminary data.</text>
</comment>
<keyword evidence="3" id="KW-1185">Reference proteome</keyword>
<evidence type="ECO:0000256" key="1">
    <source>
        <dbReference type="SAM" id="SignalP"/>
    </source>
</evidence>
<accession>A0ABT1DA26</accession>
<name>A0ABT1DA26_9PROT</name>
<proteinExistence type="predicted"/>
<feature type="chain" id="PRO_5047175202" description="Sulfur globule protein CV3" evidence="1">
    <location>
        <begin position="28"/>
        <end position="116"/>
    </location>
</feature>
<dbReference type="Proteomes" id="UP001523392">
    <property type="component" value="Unassembled WGS sequence"/>
</dbReference>